<reference evidence="4" key="1">
    <citation type="journal article" date="2019" name="Int. J. Syst. Evol. Microbiol.">
        <title>The Global Catalogue of Microorganisms (GCM) 10K type strain sequencing project: providing services to taxonomists for standard genome sequencing and annotation.</title>
        <authorList>
            <consortium name="The Broad Institute Genomics Platform"/>
            <consortium name="The Broad Institute Genome Sequencing Center for Infectious Disease"/>
            <person name="Wu L."/>
            <person name="Ma J."/>
        </authorList>
    </citation>
    <scope>NUCLEOTIDE SEQUENCE [LARGE SCALE GENOMIC DNA]</scope>
    <source>
        <strain evidence="4">NBRC 102122</strain>
    </source>
</reference>
<comment type="caution">
    <text evidence="3">The sequence shown here is derived from an EMBL/GenBank/DDBJ whole genome shotgun (WGS) entry which is preliminary data.</text>
</comment>
<feature type="domain" description="M23ase beta-sheet core" evidence="2">
    <location>
        <begin position="66"/>
        <end position="184"/>
    </location>
</feature>
<name>A0ABQ5ZB43_9HYPH</name>
<keyword evidence="1" id="KW-0732">Signal</keyword>
<dbReference type="Proteomes" id="UP001156702">
    <property type="component" value="Unassembled WGS sequence"/>
</dbReference>
<proteinExistence type="predicted"/>
<evidence type="ECO:0000313" key="4">
    <source>
        <dbReference type="Proteomes" id="UP001156702"/>
    </source>
</evidence>
<feature type="signal peptide" evidence="1">
    <location>
        <begin position="1"/>
        <end position="24"/>
    </location>
</feature>
<dbReference type="EMBL" id="BSOP01000001">
    <property type="protein sequence ID" value="GLR48830.1"/>
    <property type="molecule type" value="Genomic_DNA"/>
</dbReference>
<dbReference type="CDD" id="cd12797">
    <property type="entry name" value="M23_peptidase"/>
    <property type="match status" value="1"/>
</dbReference>
<keyword evidence="4" id="KW-1185">Reference proteome</keyword>
<dbReference type="PANTHER" id="PTHR21666">
    <property type="entry name" value="PEPTIDASE-RELATED"/>
    <property type="match status" value="1"/>
</dbReference>
<organism evidence="3 4">
    <name type="scientific">Shinella yambaruensis</name>
    <dbReference type="NCBI Taxonomy" id="415996"/>
    <lineage>
        <taxon>Bacteria</taxon>
        <taxon>Pseudomonadati</taxon>
        <taxon>Pseudomonadota</taxon>
        <taxon>Alphaproteobacteria</taxon>
        <taxon>Hyphomicrobiales</taxon>
        <taxon>Rhizobiaceae</taxon>
        <taxon>Shinella</taxon>
    </lineage>
</organism>
<dbReference type="InterPro" id="IPR016047">
    <property type="entry name" value="M23ase_b-sheet_dom"/>
</dbReference>
<gene>
    <name evidence="3" type="ORF">GCM10007923_00340</name>
</gene>
<dbReference type="InterPro" id="IPR011055">
    <property type="entry name" value="Dup_hybrid_motif"/>
</dbReference>
<protein>
    <recommendedName>
        <fullName evidence="2">M23ase beta-sheet core domain-containing protein</fullName>
    </recommendedName>
</protein>
<dbReference type="PANTHER" id="PTHR21666:SF270">
    <property type="entry name" value="MUREIN HYDROLASE ACTIVATOR ENVC"/>
    <property type="match status" value="1"/>
</dbReference>
<dbReference type="Gene3D" id="2.70.70.10">
    <property type="entry name" value="Glucose Permease (Domain IIA)"/>
    <property type="match status" value="1"/>
</dbReference>
<evidence type="ECO:0000256" key="1">
    <source>
        <dbReference type="SAM" id="SignalP"/>
    </source>
</evidence>
<sequence>MRHVPSALASIAVVCLLSAAPAPALELGLPAQCELGKTCFMQQYPDMDAGAGVADPLCGSQSYDGHKGTDLRILSMKDMEKGYAVIAVADGKVLRVRDGEADHLVETEEDRARIAGKECGNGIVMQLAEGYEVQYCHLRKGSLAVRPGAEVRKGDRLGEVGSSGFAQFPHVHITLSRGGEPLDPLTGRKLSQGCTPTAPREASLFSPDIVEKLDLTRPDILASGLAGAPVDHQALVKEGPPPQVVASDGLFVAWAWFTNLGKGSTIRLVLKDGQGNTLVDHTSEPLDRDKATFSAFAGRKRTLPPGRYVVDVSVTRNDAVLRSTSTAVTIE</sequence>
<dbReference type="Pfam" id="PF01551">
    <property type="entry name" value="Peptidase_M23"/>
    <property type="match status" value="1"/>
</dbReference>
<evidence type="ECO:0000313" key="3">
    <source>
        <dbReference type="EMBL" id="GLR48830.1"/>
    </source>
</evidence>
<dbReference type="SUPFAM" id="SSF51261">
    <property type="entry name" value="Duplicated hybrid motif"/>
    <property type="match status" value="1"/>
</dbReference>
<feature type="chain" id="PRO_5045715502" description="M23ase beta-sheet core domain-containing protein" evidence="1">
    <location>
        <begin position="25"/>
        <end position="331"/>
    </location>
</feature>
<dbReference type="InterPro" id="IPR050570">
    <property type="entry name" value="Cell_wall_metabolism_enzyme"/>
</dbReference>
<dbReference type="RefSeq" id="WP_245081904.1">
    <property type="nucleotide sequence ID" value="NZ_BSOP01000001.1"/>
</dbReference>
<accession>A0ABQ5ZB43</accession>
<evidence type="ECO:0000259" key="2">
    <source>
        <dbReference type="Pfam" id="PF01551"/>
    </source>
</evidence>